<reference evidence="6 7" key="1">
    <citation type="journal article" date="2016" name="Nat. Commun.">
        <title>Thousands of microbial genomes shed light on interconnected biogeochemical processes in an aquifer system.</title>
        <authorList>
            <person name="Anantharaman K."/>
            <person name="Brown C.T."/>
            <person name="Hug L.A."/>
            <person name="Sharon I."/>
            <person name="Castelle C.J."/>
            <person name="Probst A.J."/>
            <person name="Thomas B.C."/>
            <person name="Singh A."/>
            <person name="Wilkins M.J."/>
            <person name="Karaoz U."/>
            <person name="Brodie E.L."/>
            <person name="Williams K.H."/>
            <person name="Hubbard S.S."/>
            <person name="Banfield J.F."/>
        </authorList>
    </citation>
    <scope>NUCLEOTIDE SEQUENCE [LARGE SCALE GENOMIC DNA]</scope>
</reference>
<gene>
    <name evidence="5" type="primary">rpmF</name>
    <name evidence="6" type="ORF">A2617_00560</name>
</gene>
<evidence type="ECO:0000313" key="6">
    <source>
        <dbReference type="EMBL" id="OGE71869.1"/>
    </source>
</evidence>
<evidence type="ECO:0000256" key="3">
    <source>
        <dbReference type="ARBA" id="ARBA00023274"/>
    </source>
</evidence>
<dbReference type="AlphaFoldDB" id="A0A1F5N2J3"/>
<dbReference type="GO" id="GO:0003735">
    <property type="term" value="F:structural constituent of ribosome"/>
    <property type="evidence" value="ECO:0007669"/>
    <property type="project" value="InterPro"/>
</dbReference>
<dbReference type="Proteomes" id="UP000177135">
    <property type="component" value="Unassembled WGS sequence"/>
</dbReference>
<comment type="similarity">
    <text evidence="1 5">Belongs to the bacterial ribosomal protein bL32 family.</text>
</comment>
<dbReference type="InterPro" id="IPR002677">
    <property type="entry name" value="Ribosomal_bL32"/>
</dbReference>
<comment type="caution">
    <text evidence="6">The sequence shown here is derived from an EMBL/GenBank/DDBJ whole genome shotgun (WGS) entry which is preliminary data.</text>
</comment>
<dbReference type="InterPro" id="IPR044957">
    <property type="entry name" value="Ribosomal_bL32_bact"/>
</dbReference>
<dbReference type="InterPro" id="IPR011332">
    <property type="entry name" value="Ribosomal_zn-bd"/>
</dbReference>
<accession>A0A1F5N2J3</accession>
<evidence type="ECO:0000256" key="2">
    <source>
        <dbReference type="ARBA" id="ARBA00022980"/>
    </source>
</evidence>
<dbReference type="HAMAP" id="MF_00340">
    <property type="entry name" value="Ribosomal_bL32"/>
    <property type="match status" value="1"/>
</dbReference>
<organism evidence="6 7">
    <name type="scientific">Candidatus Daviesbacteria bacterium RIFOXYD1_FULL_41_10</name>
    <dbReference type="NCBI Taxonomy" id="1797801"/>
    <lineage>
        <taxon>Bacteria</taxon>
        <taxon>Candidatus Daviesiibacteriota</taxon>
    </lineage>
</organism>
<dbReference type="EMBL" id="MFEC01000004">
    <property type="protein sequence ID" value="OGE71869.1"/>
    <property type="molecule type" value="Genomic_DNA"/>
</dbReference>
<evidence type="ECO:0000313" key="7">
    <source>
        <dbReference type="Proteomes" id="UP000177135"/>
    </source>
</evidence>
<keyword evidence="3 5" id="KW-0687">Ribonucleoprotein</keyword>
<dbReference type="NCBIfam" id="TIGR01031">
    <property type="entry name" value="rpmF_bact"/>
    <property type="match status" value="1"/>
</dbReference>
<dbReference type="PANTHER" id="PTHR35534:SF1">
    <property type="entry name" value="LARGE RIBOSOMAL SUBUNIT PROTEIN BL32"/>
    <property type="match status" value="1"/>
</dbReference>
<name>A0A1F5N2J3_9BACT</name>
<evidence type="ECO:0000256" key="5">
    <source>
        <dbReference type="HAMAP-Rule" id="MF_00340"/>
    </source>
</evidence>
<evidence type="ECO:0000256" key="4">
    <source>
        <dbReference type="ARBA" id="ARBA00035178"/>
    </source>
</evidence>
<proteinExistence type="inferred from homology"/>
<evidence type="ECO:0000256" key="1">
    <source>
        <dbReference type="ARBA" id="ARBA00008560"/>
    </source>
</evidence>
<sequence length="66" mass="7478">MPQEPKKKHSKARKRTRRASIKLTEVGLIFCPNCKKPALPHQVCRECGFYGGKQIKAKQTVKVTKA</sequence>
<dbReference type="GO" id="GO:0006412">
    <property type="term" value="P:translation"/>
    <property type="evidence" value="ECO:0007669"/>
    <property type="project" value="UniProtKB-UniRule"/>
</dbReference>
<protein>
    <recommendedName>
        <fullName evidence="4 5">Large ribosomal subunit protein bL32</fullName>
    </recommendedName>
</protein>
<dbReference type="SUPFAM" id="SSF57829">
    <property type="entry name" value="Zn-binding ribosomal proteins"/>
    <property type="match status" value="1"/>
</dbReference>
<keyword evidence="2 5" id="KW-0689">Ribosomal protein</keyword>
<dbReference type="PANTHER" id="PTHR35534">
    <property type="entry name" value="50S RIBOSOMAL PROTEIN L32"/>
    <property type="match status" value="1"/>
</dbReference>
<dbReference type="Pfam" id="PF01783">
    <property type="entry name" value="Ribosomal_L32p"/>
    <property type="match status" value="1"/>
</dbReference>
<dbReference type="GO" id="GO:0015934">
    <property type="term" value="C:large ribosomal subunit"/>
    <property type="evidence" value="ECO:0007669"/>
    <property type="project" value="InterPro"/>
</dbReference>